<dbReference type="InterPro" id="IPR025714">
    <property type="entry name" value="Methyltranfer_dom"/>
</dbReference>
<dbReference type="InterPro" id="IPR050508">
    <property type="entry name" value="Methyltransf_Superfamily"/>
</dbReference>
<evidence type="ECO:0000259" key="1">
    <source>
        <dbReference type="PROSITE" id="PS50987"/>
    </source>
</evidence>
<name>A0A1I4UVM6_9HYPH</name>
<dbReference type="CDD" id="cd02440">
    <property type="entry name" value="AdoMet_MTases"/>
    <property type="match status" value="1"/>
</dbReference>
<comment type="caution">
    <text evidence="2">The sequence shown here is derived from an EMBL/GenBank/DDBJ whole genome shotgun (WGS) entry which is preliminary data.</text>
</comment>
<dbReference type="PANTHER" id="PTHR42912">
    <property type="entry name" value="METHYLTRANSFERASE"/>
    <property type="match status" value="1"/>
</dbReference>
<dbReference type="EMBL" id="PJNW01000004">
    <property type="protein sequence ID" value="PKR89781.1"/>
    <property type="molecule type" value="Genomic_DNA"/>
</dbReference>
<dbReference type="AlphaFoldDB" id="A0A1I4UVM6"/>
<dbReference type="RefSeq" id="WP_101288582.1">
    <property type="nucleotide sequence ID" value="NZ_FOUQ01000009.1"/>
</dbReference>
<dbReference type="Pfam" id="PF01022">
    <property type="entry name" value="HTH_5"/>
    <property type="match status" value="1"/>
</dbReference>
<evidence type="ECO:0000313" key="2">
    <source>
        <dbReference type="EMBL" id="PKR89781.1"/>
    </source>
</evidence>
<dbReference type="InterPro" id="IPR036388">
    <property type="entry name" value="WH-like_DNA-bd_sf"/>
</dbReference>
<dbReference type="NCBIfam" id="NF033788">
    <property type="entry name" value="HTH_metalloreg"/>
    <property type="match status" value="1"/>
</dbReference>
<dbReference type="Gene3D" id="1.10.10.10">
    <property type="entry name" value="Winged helix-like DNA-binding domain superfamily/Winged helix DNA-binding domain"/>
    <property type="match status" value="1"/>
</dbReference>
<dbReference type="PANTHER" id="PTHR42912:SF93">
    <property type="entry name" value="N6-ADENOSINE-METHYLTRANSFERASE TMT1A"/>
    <property type="match status" value="1"/>
</dbReference>
<dbReference type="SMART" id="SM00418">
    <property type="entry name" value="HTH_ARSR"/>
    <property type="match status" value="1"/>
</dbReference>
<dbReference type="InterPro" id="IPR001845">
    <property type="entry name" value="HTH_ArsR_DNA-bd_dom"/>
</dbReference>
<dbReference type="GO" id="GO:0008168">
    <property type="term" value="F:methyltransferase activity"/>
    <property type="evidence" value="ECO:0007669"/>
    <property type="project" value="TreeGrafter"/>
</dbReference>
<dbReference type="InterPro" id="IPR029063">
    <property type="entry name" value="SAM-dependent_MTases_sf"/>
</dbReference>
<evidence type="ECO:0000313" key="3">
    <source>
        <dbReference type="Proteomes" id="UP000233491"/>
    </source>
</evidence>
<sequence length="335" mass="36278">MSIIRLAGVPAASFDDVVSVLRSAGEPTRLRLLALLSLGEATVKDLTEVLAQSQPRVSRHLKLLTEAGLVERLPEGAWAYYRLVDEGPAAALTRTLITSIDTSDPAVESDRRRLDAIKAAHAADAQRYFARNAASWDRLRTLHVAEHDVEAAIRAAVGDRPVHNMLDIGTGTGRMLTLLSDRYGRAVGIDMSHDMLSVARANLAAAGIDNAHVRQGDVTALSVGAGFDLVVIHQVLHYLDDPARALREAAAALAPGGRLLIVDFAPHDHEFLRADHAHRRLGFSHEQMRGWIEAAGLAFDKVHDLPPETADGLTVSLFLAADKRIDIANDLQRIA</sequence>
<accession>A0A1I4UVM6</accession>
<dbReference type="PRINTS" id="PR00778">
    <property type="entry name" value="HTHARSR"/>
</dbReference>
<dbReference type="GO" id="GO:0003700">
    <property type="term" value="F:DNA-binding transcription factor activity"/>
    <property type="evidence" value="ECO:0007669"/>
    <property type="project" value="InterPro"/>
</dbReference>
<dbReference type="OrthoDB" id="9789575at2"/>
<keyword evidence="3" id="KW-1185">Reference proteome</keyword>
<dbReference type="InterPro" id="IPR036390">
    <property type="entry name" value="WH_DNA-bd_sf"/>
</dbReference>
<dbReference type="CDD" id="cd00090">
    <property type="entry name" value="HTH_ARSR"/>
    <property type="match status" value="1"/>
</dbReference>
<dbReference type="SUPFAM" id="SSF53335">
    <property type="entry name" value="S-adenosyl-L-methionine-dependent methyltransferases"/>
    <property type="match status" value="1"/>
</dbReference>
<organism evidence="2 3">
    <name type="scientific">Pleomorphomonas diazotrophica</name>
    <dbReference type="NCBI Taxonomy" id="1166257"/>
    <lineage>
        <taxon>Bacteria</taxon>
        <taxon>Pseudomonadati</taxon>
        <taxon>Pseudomonadota</taxon>
        <taxon>Alphaproteobacteria</taxon>
        <taxon>Hyphomicrobiales</taxon>
        <taxon>Pleomorphomonadaceae</taxon>
        <taxon>Pleomorphomonas</taxon>
    </lineage>
</organism>
<dbReference type="Gene3D" id="3.40.50.150">
    <property type="entry name" value="Vaccinia Virus protein VP39"/>
    <property type="match status" value="1"/>
</dbReference>
<dbReference type="Pfam" id="PF13847">
    <property type="entry name" value="Methyltransf_31"/>
    <property type="match status" value="1"/>
</dbReference>
<feature type="domain" description="HTH arsR-type" evidence="1">
    <location>
        <begin position="9"/>
        <end position="104"/>
    </location>
</feature>
<reference evidence="2 3" key="1">
    <citation type="submission" date="2017-12" db="EMBL/GenBank/DDBJ databases">
        <title>Anaerobic carbon monoxide metabolism by Pleomorphomonas carboxyditropha sp. nov., a new mesophilic hydrogenogenic carboxidotroph.</title>
        <authorList>
            <person name="Esquivel-Elizondo S."/>
            <person name="Krajmalnik-Brown R."/>
        </authorList>
    </citation>
    <scope>NUCLEOTIDE SEQUENCE [LARGE SCALE GENOMIC DNA]</scope>
    <source>
        <strain evidence="2 3">R5-392</strain>
    </source>
</reference>
<protein>
    <submittedName>
        <fullName evidence="2">ArsR family transcriptional regulator</fullName>
    </submittedName>
</protein>
<dbReference type="Proteomes" id="UP000233491">
    <property type="component" value="Unassembled WGS sequence"/>
</dbReference>
<dbReference type="PROSITE" id="PS50987">
    <property type="entry name" value="HTH_ARSR_2"/>
    <property type="match status" value="1"/>
</dbReference>
<dbReference type="InterPro" id="IPR011991">
    <property type="entry name" value="ArsR-like_HTH"/>
</dbReference>
<proteinExistence type="predicted"/>
<gene>
    <name evidence="2" type="ORF">CXZ10_07735</name>
</gene>
<dbReference type="SUPFAM" id="SSF46785">
    <property type="entry name" value="Winged helix' DNA-binding domain"/>
    <property type="match status" value="1"/>
</dbReference>